<gene>
    <name evidence="1" type="ORF">NCTC1542_01410</name>
</gene>
<proteinExistence type="predicted"/>
<organism evidence="1 2">
    <name type="scientific">Mycolicibacterium fortuitum</name>
    <name type="common">Mycobacterium fortuitum</name>
    <dbReference type="NCBI Taxonomy" id="1766"/>
    <lineage>
        <taxon>Bacteria</taxon>
        <taxon>Bacillati</taxon>
        <taxon>Actinomycetota</taxon>
        <taxon>Actinomycetes</taxon>
        <taxon>Mycobacteriales</taxon>
        <taxon>Mycobacteriaceae</taxon>
        <taxon>Mycolicibacterium</taxon>
    </lineage>
</organism>
<sequence>MRISKARRQQKSLRRPKLLWNAGFTPEKQEAAARGIVAGVNTRNPGNVDLLRNHSGGFDCAADNARIDETSPLKRVGVHHCGGL</sequence>
<dbReference type="EMBL" id="UGQY01000001">
    <property type="protein sequence ID" value="STZ73862.1"/>
    <property type="molecule type" value="Genomic_DNA"/>
</dbReference>
<evidence type="ECO:0000313" key="1">
    <source>
        <dbReference type="EMBL" id="STZ73862.1"/>
    </source>
</evidence>
<dbReference type="AlphaFoldDB" id="A0A378UBS3"/>
<reference evidence="1 2" key="1">
    <citation type="submission" date="2018-06" db="EMBL/GenBank/DDBJ databases">
        <authorList>
            <consortium name="Pathogen Informatics"/>
            <person name="Doyle S."/>
        </authorList>
    </citation>
    <scope>NUCLEOTIDE SEQUENCE [LARGE SCALE GENOMIC DNA]</scope>
    <source>
        <strain evidence="1 2">NCTC1542</strain>
    </source>
</reference>
<protein>
    <submittedName>
        <fullName evidence="1">Uncharacterized protein</fullName>
    </submittedName>
</protein>
<evidence type="ECO:0000313" key="2">
    <source>
        <dbReference type="Proteomes" id="UP000255389"/>
    </source>
</evidence>
<dbReference type="Proteomes" id="UP000255389">
    <property type="component" value="Unassembled WGS sequence"/>
</dbReference>
<accession>A0A378UBS3</accession>
<name>A0A378UBS3_MYCFO</name>